<proteinExistence type="predicted"/>
<dbReference type="AlphaFoldDB" id="A0A0A9AKK6"/>
<organism evidence="1">
    <name type="scientific">Arundo donax</name>
    <name type="common">Giant reed</name>
    <name type="synonym">Donax arundinaceus</name>
    <dbReference type="NCBI Taxonomy" id="35708"/>
    <lineage>
        <taxon>Eukaryota</taxon>
        <taxon>Viridiplantae</taxon>
        <taxon>Streptophyta</taxon>
        <taxon>Embryophyta</taxon>
        <taxon>Tracheophyta</taxon>
        <taxon>Spermatophyta</taxon>
        <taxon>Magnoliopsida</taxon>
        <taxon>Liliopsida</taxon>
        <taxon>Poales</taxon>
        <taxon>Poaceae</taxon>
        <taxon>PACMAD clade</taxon>
        <taxon>Arundinoideae</taxon>
        <taxon>Arundineae</taxon>
        <taxon>Arundo</taxon>
    </lineage>
</organism>
<sequence>MIHHLTVARSSHSLLRCNRGNMVQLELMDCVSVCKFHAFFLLHCLFANVASLLRVSTIYYIQNSCSTVWITRQ</sequence>
<name>A0A0A9AKK6_ARUDO</name>
<reference evidence="1" key="1">
    <citation type="submission" date="2014-09" db="EMBL/GenBank/DDBJ databases">
        <authorList>
            <person name="Magalhaes I.L.F."/>
            <person name="Oliveira U."/>
            <person name="Santos F.R."/>
            <person name="Vidigal T.H.D.A."/>
            <person name="Brescovit A.D."/>
            <person name="Santos A.J."/>
        </authorList>
    </citation>
    <scope>NUCLEOTIDE SEQUENCE</scope>
    <source>
        <tissue evidence="1">Shoot tissue taken approximately 20 cm above the soil surface</tissue>
    </source>
</reference>
<protein>
    <submittedName>
        <fullName evidence="1">Uncharacterized protein</fullName>
    </submittedName>
</protein>
<evidence type="ECO:0000313" key="1">
    <source>
        <dbReference type="EMBL" id="JAD52229.1"/>
    </source>
</evidence>
<reference evidence="1" key="2">
    <citation type="journal article" date="2015" name="Data Brief">
        <title>Shoot transcriptome of the giant reed, Arundo donax.</title>
        <authorList>
            <person name="Barrero R.A."/>
            <person name="Guerrero F.D."/>
            <person name="Moolhuijzen P."/>
            <person name="Goolsby J.A."/>
            <person name="Tidwell J."/>
            <person name="Bellgard S.E."/>
            <person name="Bellgard M.I."/>
        </authorList>
    </citation>
    <scope>NUCLEOTIDE SEQUENCE</scope>
    <source>
        <tissue evidence="1">Shoot tissue taken approximately 20 cm above the soil surface</tissue>
    </source>
</reference>
<accession>A0A0A9AKK6</accession>
<dbReference type="EMBL" id="GBRH01245666">
    <property type="protein sequence ID" value="JAD52229.1"/>
    <property type="molecule type" value="Transcribed_RNA"/>
</dbReference>